<evidence type="ECO:0000256" key="7">
    <source>
        <dbReference type="ARBA" id="ARBA00023242"/>
    </source>
</evidence>
<dbReference type="AlphaFoldDB" id="A0A4Y2EI18"/>
<keyword evidence="6" id="KW-0238">DNA-binding</keyword>
<feature type="domain" description="C2H2-type" evidence="10">
    <location>
        <begin position="237"/>
        <end position="264"/>
    </location>
</feature>
<dbReference type="SUPFAM" id="SSF57667">
    <property type="entry name" value="beta-beta-alpha zinc fingers"/>
    <property type="match status" value="4"/>
</dbReference>
<comment type="caution">
    <text evidence="11">The sequence shown here is derived from an EMBL/GenBank/DDBJ whole genome shotgun (WGS) entry which is preliminary data.</text>
</comment>
<dbReference type="SMART" id="SM00355">
    <property type="entry name" value="ZnF_C2H2"/>
    <property type="match status" value="6"/>
</dbReference>
<keyword evidence="2" id="KW-0479">Metal-binding</keyword>
<evidence type="ECO:0000256" key="1">
    <source>
        <dbReference type="ARBA" id="ARBA00004123"/>
    </source>
</evidence>
<evidence type="ECO:0000256" key="2">
    <source>
        <dbReference type="ARBA" id="ARBA00022723"/>
    </source>
</evidence>
<evidence type="ECO:0000313" key="12">
    <source>
        <dbReference type="Proteomes" id="UP000499080"/>
    </source>
</evidence>
<feature type="domain" description="C2H2-type" evidence="10">
    <location>
        <begin position="265"/>
        <end position="292"/>
    </location>
</feature>
<evidence type="ECO:0000256" key="3">
    <source>
        <dbReference type="ARBA" id="ARBA00022737"/>
    </source>
</evidence>
<keyword evidence="3" id="KW-0677">Repeat</keyword>
<dbReference type="EMBL" id="BGPR01000597">
    <property type="protein sequence ID" value="GBM27899.1"/>
    <property type="molecule type" value="Genomic_DNA"/>
</dbReference>
<evidence type="ECO:0000313" key="11">
    <source>
        <dbReference type="EMBL" id="GBM27899.1"/>
    </source>
</evidence>
<keyword evidence="7" id="KW-0539">Nucleus</keyword>
<dbReference type="Gene3D" id="3.30.160.60">
    <property type="entry name" value="Classic Zinc Finger"/>
    <property type="match status" value="4"/>
</dbReference>
<feature type="domain" description="C2H2-type" evidence="10">
    <location>
        <begin position="209"/>
        <end position="236"/>
    </location>
</feature>
<dbReference type="Pfam" id="PF12874">
    <property type="entry name" value="zf-met"/>
    <property type="match status" value="1"/>
</dbReference>
<protein>
    <submittedName>
        <fullName evidence="11">Zinc finger and BTB domain-containing protein 47</fullName>
    </submittedName>
</protein>
<dbReference type="InterPro" id="IPR036236">
    <property type="entry name" value="Znf_C2H2_sf"/>
</dbReference>
<dbReference type="GO" id="GO:0005634">
    <property type="term" value="C:nucleus"/>
    <property type="evidence" value="ECO:0007669"/>
    <property type="project" value="UniProtKB-SubCell"/>
</dbReference>
<feature type="compositionally biased region" description="Basic and acidic residues" evidence="9">
    <location>
        <begin position="158"/>
        <end position="176"/>
    </location>
</feature>
<comment type="subcellular location">
    <subcellularLocation>
        <location evidence="1">Nucleus</location>
    </subcellularLocation>
</comment>
<feature type="domain" description="C2H2-type" evidence="10">
    <location>
        <begin position="182"/>
        <end position="204"/>
    </location>
</feature>
<feature type="domain" description="C2H2-type" evidence="10">
    <location>
        <begin position="322"/>
        <end position="349"/>
    </location>
</feature>
<accession>A0A4Y2EI18</accession>
<sequence>MSMLRLVSRIVPTCCQDKSISHLLVAKDIDTPVRTDINCSGDQNSTNFVVYETTFCKEKILAPNADLDSTIASKCNATPGLVNLKKSRLRLTTETREYENLDDVPVDPVIKVSPENPGDGSCAGILVSIPLRLSRREVQDSSGASTFYFSAGHIEQHVVSDPEKPDESPSDAERAGDGSNSPECDVCGKAFTSATLLQEHKAKHKKVHFSCEKCGKKFYGKRKLVMHLKTHEESDGFKCPFCESRFKTNKTLKTHVATHAGDLPYLCSVCPSRFSAAIDLRNHAIRHKRKKRFSCEVCGKRYNSREHFEQHRSDHRSGKGSHRCNVCDRVFTFRSNLTKHKRTHSGELANCAD</sequence>
<dbReference type="FunFam" id="3.30.160.60:FF:000045">
    <property type="entry name" value="ZFP69 zinc finger protein B"/>
    <property type="match status" value="1"/>
</dbReference>
<proteinExistence type="predicted"/>
<evidence type="ECO:0000256" key="9">
    <source>
        <dbReference type="SAM" id="MobiDB-lite"/>
    </source>
</evidence>
<name>A0A4Y2EI18_ARAVE</name>
<keyword evidence="4 8" id="KW-0863">Zinc-finger</keyword>
<gene>
    <name evidence="11" type="primary">ZBTB47_1</name>
    <name evidence="11" type="ORF">AVEN_256693_1</name>
</gene>
<evidence type="ECO:0000256" key="8">
    <source>
        <dbReference type="PROSITE-ProRule" id="PRU00042"/>
    </source>
</evidence>
<dbReference type="Pfam" id="PF00096">
    <property type="entry name" value="zf-C2H2"/>
    <property type="match status" value="2"/>
</dbReference>
<dbReference type="GO" id="GO:0000981">
    <property type="term" value="F:DNA-binding transcription factor activity, RNA polymerase II-specific"/>
    <property type="evidence" value="ECO:0007669"/>
    <property type="project" value="TreeGrafter"/>
</dbReference>
<dbReference type="Pfam" id="PF13894">
    <property type="entry name" value="zf-C2H2_4"/>
    <property type="match status" value="1"/>
</dbReference>
<evidence type="ECO:0000259" key="10">
    <source>
        <dbReference type="PROSITE" id="PS50157"/>
    </source>
</evidence>
<dbReference type="PROSITE" id="PS50157">
    <property type="entry name" value="ZINC_FINGER_C2H2_2"/>
    <property type="match status" value="6"/>
</dbReference>
<dbReference type="Proteomes" id="UP000499080">
    <property type="component" value="Unassembled WGS sequence"/>
</dbReference>
<organism evidence="11 12">
    <name type="scientific">Araneus ventricosus</name>
    <name type="common">Orbweaver spider</name>
    <name type="synonym">Epeira ventricosa</name>
    <dbReference type="NCBI Taxonomy" id="182803"/>
    <lineage>
        <taxon>Eukaryota</taxon>
        <taxon>Metazoa</taxon>
        <taxon>Ecdysozoa</taxon>
        <taxon>Arthropoda</taxon>
        <taxon>Chelicerata</taxon>
        <taxon>Arachnida</taxon>
        <taxon>Araneae</taxon>
        <taxon>Araneomorphae</taxon>
        <taxon>Entelegynae</taxon>
        <taxon>Araneoidea</taxon>
        <taxon>Araneidae</taxon>
        <taxon>Araneus</taxon>
    </lineage>
</organism>
<dbReference type="OrthoDB" id="6409779at2759"/>
<dbReference type="GO" id="GO:0008270">
    <property type="term" value="F:zinc ion binding"/>
    <property type="evidence" value="ECO:0007669"/>
    <property type="project" value="UniProtKB-KW"/>
</dbReference>
<keyword evidence="12" id="KW-1185">Reference proteome</keyword>
<evidence type="ECO:0000256" key="4">
    <source>
        <dbReference type="ARBA" id="ARBA00022771"/>
    </source>
</evidence>
<feature type="region of interest" description="Disordered" evidence="9">
    <location>
        <begin position="158"/>
        <end position="182"/>
    </location>
</feature>
<keyword evidence="5" id="KW-0862">Zinc</keyword>
<reference evidence="11 12" key="1">
    <citation type="journal article" date="2019" name="Sci. Rep.">
        <title>Orb-weaving spider Araneus ventricosus genome elucidates the spidroin gene catalogue.</title>
        <authorList>
            <person name="Kono N."/>
            <person name="Nakamura H."/>
            <person name="Ohtoshi R."/>
            <person name="Moran D.A.P."/>
            <person name="Shinohara A."/>
            <person name="Yoshida Y."/>
            <person name="Fujiwara M."/>
            <person name="Mori M."/>
            <person name="Tomita M."/>
            <person name="Arakawa K."/>
        </authorList>
    </citation>
    <scope>NUCLEOTIDE SEQUENCE [LARGE SCALE GENOMIC DNA]</scope>
</reference>
<dbReference type="Pfam" id="PF13912">
    <property type="entry name" value="zf-C2H2_6"/>
    <property type="match status" value="1"/>
</dbReference>
<dbReference type="PANTHER" id="PTHR14196">
    <property type="entry name" value="ODD-SKIPPED - RELATED"/>
    <property type="match status" value="1"/>
</dbReference>
<evidence type="ECO:0000256" key="5">
    <source>
        <dbReference type="ARBA" id="ARBA00022833"/>
    </source>
</evidence>
<dbReference type="GO" id="GO:0000977">
    <property type="term" value="F:RNA polymerase II transcription regulatory region sequence-specific DNA binding"/>
    <property type="evidence" value="ECO:0007669"/>
    <property type="project" value="TreeGrafter"/>
</dbReference>
<dbReference type="PROSITE" id="PS00028">
    <property type="entry name" value="ZINC_FINGER_C2H2_1"/>
    <property type="match status" value="6"/>
</dbReference>
<dbReference type="PANTHER" id="PTHR14196:SF12">
    <property type="entry name" value="ZINC FINGER PROTEIN 208-LIKE"/>
    <property type="match status" value="1"/>
</dbReference>
<dbReference type="InterPro" id="IPR050717">
    <property type="entry name" value="C2H2-ZF_Transcription_Reg"/>
</dbReference>
<feature type="domain" description="C2H2-type" evidence="10">
    <location>
        <begin position="293"/>
        <end position="320"/>
    </location>
</feature>
<dbReference type="InterPro" id="IPR013087">
    <property type="entry name" value="Znf_C2H2_type"/>
</dbReference>
<evidence type="ECO:0000256" key="6">
    <source>
        <dbReference type="ARBA" id="ARBA00023125"/>
    </source>
</evidence>